<evidence type="ECO:0000313" key="16">
    <source>
        <dbReference type="Proteomes" id="UP000683360"/>
    </source>
</evidence>
<evidence type="ECO:0000256" key="1">
    <source>
        <dbReference type="ARBA" id="ARBA00004370"/>
    </source>
</evidence>
<gene>
    <name evidence="15" type="ORF">MEDL_6433</name>
</gene>
<evidence type="ECO:0000256" key="2">
    <source>
        <dbReference type="ARBA" id="ARBA00008422"/>
    </source>
</evidence>
<keyword evidence="6 14" id="KW-0732">Signal</keyword>
<evidence type="ECO:0000256" key="3">
    <source>
        <dbReference type="ARBA" id="ARBA00012976"/>
    </source>
</evidence>
<name>A0A8S3Q344_MYTED</name>
<evidence type="ECO:0000256" key="14">
    <source>
        <dbReference type="SAM" id="SignalP"/>
    </source>
</evidence>
<dbReference type="PANTHER" id="PTHR20963:SF8">
    <property type="entry name" value="MULTIPLE INOSITOL POLYPHOSPHATE PHOSPHATASE 1"/>
    <property type="match status" value="1"/>
</dbReference>
<dbReference type="InterPro" id="IPR029033">
    <property type="entry name" value="His_PPase_superfam"/>
</dbReference>
<feature type="chain" id="PRO_5035744430" description="Multiple inositol polyphosphate phosphatase 1" evidence="14">
    <location>
        <begin position="20"/>
        <end position="860"/>
    </location>
</feature>
<sequence>MEYIIILTVMLFSITKVIPEDNLKKPIFNAMTPYFWVKSINETIPENRDGSFMYGGHSCQITNFHYLFRHAARYPSLTWIQKMDNISTVLREDPTVVTKYPFIGNWRTPFPKSKQYQQSTVGDKEMLQLGERFGKRFRNNVRKNAGKIMFETTSKDRTKQSKSKFCLGLENVMGKQSITTSTDDRLLRYYDYCGKYVKEVDQNNETLTEFYKFLNGVEMKSVVNKVRQKIGTSEIEPAEVVTIQQICAFELGMFEKSNWCQFFDMEDLLIIDYLIDIRNYWEMGYGYNINWQTSCAYTSRLFKMFRNVVNGKRHNEIYPEPFVIQFGHTDTIIPLYTAFGLFNNSQKLLADNYLMNKNRTFRTSLIGPFSANLGFGLYKCDTTMAYVIRLFVNEEPVVIPACGQTSCLFSEFETYYHHLANCNVKQICEINTNMTAVLGNESFMKPLFNTKTLYFWLKDPAESIPDNQYNTLNHNGQTCQLEGLNVLFRHGARYPTIKWIKWMTALQIKLASDSKVISRYPFIKQWSNPFPETKEGTLSRVGEYEMLRLANRFARRFKSSLQGNLNHINFSYTHKNRTQNSYKYFYEGLNETLQTNTQEPNAKVDDEQLRFYDNCHKYNVEVEGNRNTTTEYEAFLRGKKMTNVIRKVETKLGFYNLSAVEVVVINQICALELGMFNNSDWCKLFDVDDLLVIDYLQNIEDYYEKGYAYPINWKQSCPFTSYMFKRYDHTVSTASLQHNKVPQLDISFGHSETIVPVYTAFGLFHDAEPLRADNFDVNKNRTFHGAVIGPFSANLAVALYKCDANSDHVIKMFVNEDPVIIPACGKTVCSYGDFKNYYSKLADCNFAQICQNDPNKPAFG</sequence>
<dbReference type="PROSITE" id="PS00616">
    <property type="entry name" value="HIS_ACID_PHOSPHAT_1"/>
    <property type="match status" value="1"/>
</dbReference>
<comment type="catalytic activity">
    <reaction evidence="11">
        <text>1D-myo-inositol 1,2,4,5,6-pentakisphosphate + H2O = 1D-myo-inositol 1,2,5,6-tetrakisphosphate + phosphate</text>
        <dbReference type="Rhea" id="RHEA:77115"/>
        <dbReference type="ChEBI" id="CHEBI:15377"/>
        <dbReference type="ChEBI" id="CHEBI:43474"/>
        <dbReference type="ChEBI" id="CHEBI:57798"/>
        <dbReference type="ChEBI" id="CHEBI:195535"/>
        <dbReference type="EC" id="3.1.3.62"/>
    </reaction>
    <physiologicalReaction direction="left-to-right" evidence="11">
        <dbReference type="Rhea" id="RHEA:77116"/>
    </physiologicalReaction>
</comment>
<keyword evidence="16" id="KW-1185">Reference proteome</keyword>
<evidence type="ECO:0000256" key="10">
    <source>
        <dbReference type="ARBA" id="ARBA00043668"/>
    </source>
</evidence>
<reference evidence="15" key="1">
    <citation type="submission" date="2021-03" db="EMBL/GenBank/DDBJ databases">
        <authorList>
            <person name="Bekaert M."/>
        </authorList>
    </citation>
    <scope>NUCLEOTIDE SEQUENCE</scope>
</reference>
<evidence type="ECO:0000256" key="9">
    <source>
        <dbReference type="ARBA" id="ARBA00031642"/>
    </source>
</evidence>
<evidence type="ECO:0000256" key="4">
    <source>
        <dbReference type="ARBA" id="ARBA00013040"/>
    </source>
</evidence>
<dbReference type="SUPFAM" id="SSF53254">
    <property type="entry name" value="Phosphoglycerate mutase-like"/>
    <property type="match status" value="2"/>
</dbReference>
<evidence type="ECO:0000256" key="7">
    <source>
        <dbReference type="ARBA" id="ARBA00022801"/>
    </source>
</evidence>
<feature type="signal peptide" evidence="14">
    <location>
        <begin position="1"/>
        <end position="19"/>
    </location>
</feature>
<dbReference type="OrthoDB" id="6509975at2759"/>
<comment type="similarity">
    <text evidence="2">Belongs to the histidine acid phosphatase family. MINPP1 subfamily.</text>
</comment>
<dbReference type="InterPro" id="IPR033379">
    <property type="entry name" value="Acid_Pase_AS"/>
</dbReference>
<organism evidence="15 16">
    <name type="scientific">Mytilus edulis</name>
    <name type="common">Blue mussel</name>
    <dbReference type="NCBI Taxonomy" id="6550"/>
    <lineage>
        <taxon>Eukaryota</taxon>
        <taxon>Metazoa</taxon>
        <taxon>Spiralia</taxon>
        <taxon>Lophotrochozoa</taxon>
        <taxon>Mollusca</taxon>
        <taxon>Bivalvia</taxon>
        <taxon>Autobranchia</taxon>
        <taxon>Pteriomorphia</taxon>
        <taxon>Mytilida</taxon>
        <taxon>Mytiloidea</taxon>
        <taxon>Mytilidae</taxon>
        <taxon>Mytilinae</taxon>
        <taxon>Mytilus</taxon>
    </lineage>
</organism>
<dbReference type="GO" id="GO:0034417">
    <property type="term" value="F:bisphosphoglycerate 3-phosphatase activity"/>
    <property type="evidence" value="ECO:0007669"/>
    <property type="project" value="UniProtKB-EC"/>
</dbReference>
<dbReference type="CDD" id="cd07061">
    <property type="entry name" value="HP_HAP_like"/>
    <property type="match status" value="2"/>
</dbReference>
<comment type="subcellular location">
    <subcellularLocation>
        <location evidence="1">Membrane</location>
    </subcellularLocation>
</comment>
<proteinExistence type="inferred from homology"/>
<dbReference type="GO" id="GO:0003993">
    <property type="term" value="F:acid phosphatase activity"/>
    <property type="evidence" value="ECO:0007669"/>
    <property type="project" value="TreeGrafter"/>
</dbReference>
<evidence type="ECO:0000313" key="15">
    <source>
        <dbReference type="EMBL" id="CAG2191199.1"/>
    </source>
</evidence>
<dbReference type="Proteomes" id="UP000683360">
    <property type="component" value="Unassembled WGS sequence"/>
</dbReference>
<comment type="catalytic activity">
    <reaction evidence="10">
        <text>1D-myo-inositol 1,2,5,6-tetrakisphosphate + H2O = 1D-myo-inositol 1,2,6-trisphosphate + phosphate</text>
        <dbReference type="Rhea" id="RHEA:77119"/>
        <dbReference type="ChEBI" id="CHEBI:15377"/>
        <dbReference type="ChEBI" id="CHEBI:43474"/>
        <dbReference type="ChEBI" id="CHEBI:195535"/>
        <dbReference type="ChEBI" id="CHEBI:195537"/>
        <dbReference type="EC" id="3.1.3.62"/>
    </reaction>
    <physiologicalReaction direction="left-to-right" evidence="10">
        <dbReference type="Rhea" id="RHEA:77120"/>
    </physiologicalReaction>
</comment>
<evidence type="ECO:0000256" key="13">
    <source>
        <dbReference type="ARBA" id="ARBA00043832"/>
    </source>
</evidence>
<dbReference type="PANTHER" id="PTHR20963">
    <property type="entry name" value="MULTIPLE INOSITOL POLYPHOSPHATE PHOSPHATASE-RELATED"/>
    <property type="match status" value="1"/>
</dbReference>
<comment type="caution">
    <text evidence="15">The sequence shown here is derived from an EMBL/GenBank/DDBJ whole genome shotgun (WGS) entry which is preliminary data.</text>
</comment>
<evidence type="ECO:0000256" key="12">
    <source>
        <dbReference type="ARBA" id="ARBA00043691"/>
    </source>
</evidence>
<evidence type="ECO:0000256" key="6">
    <source>
        <dbReference type="ARBA" id="ARBA00022729"/>
    </source>
</evidence>
<dbReference type="EMBL" id="CAJPWZ010000357">
    <property type="protein sequence ID" value="CAG2191199.1"/>
    <property type="molecule type" value="Genomic_DNA"/>
</dbReference>
<evidence type="ECO:0000256" key="8">
    <source>
        <dbReference type="ARBA" id="ARBA00023136"/>
    </source>
</evidence>
<keyword evidence="8" id="KW-0472">Membrane</keyword>
<comment type="catalytic activity">
    <reaction evidence="13">
        <text>(2R)-2,3-bisphosphoglycerate + H2O = (2R)-2-phosphoglycerate + phosphate</text>
        <dbReference type="Rhea" id="RHEA:27381"/>
        <dbReference type="ChEBI" id="CHEBI:15377"/>
        <dbReference type="ChEBI" id="CHEBI:43474"/>
        <dbReference type="ChEBI" id="CHEBI:58248"/>
        <dbReference type="ChEBI" id="CHEBI:58289"/>
        <dbReference type="EC" id="3.1.3.80"/>
    </reaction>
    <physiologicalReaction direction="left-to-right" evidence="13">
        <dbReference type="Rhea" id="RHEA:27382"/>
    </physiologicalReaction>
</comment>
<protein>
    <recommendedName>
        <fullName evidence="5">Multiple inositol polyphosphate phosphatase 1</fullName>
        <ecNumber evidence="4">3.1.3.62</ecNumber>
        <ecNumber evidence="3">3.1.3.80</ecNumber>
    </recommendedName>
    <alternativeName>
        <fullName evidence="9">2,3-bisphosphoglycerate 3-phosphatase</fullName>
    </alternativeName>
</protein>
<dbReference type="GO" id="GO:0016020">
    <property type="term" value="C:membrane"/>
    <property type="evidence" value="ECO:0007669"/>
    <property type="project" value="UniProtKB-SubCell"/>
</dbReference>
<accession>A0A8S3Q344</accession>
<dbReference type="InterPro" id="IPR000560">
    <property type="entry name" value="His_Pase_clade-2"/>
</dbReference>
<dbReference type="AlphaFoldDB" id="A0A8S3Q344"/>
<dbReference type="EC" id="3.1.3.80" evidence="3"/>
<evidence type="ECO:0000256" key="5">
    <source>
        <dbReference type="ARBA" id="ARBA00018097"/>
    </source>
</evidence>
<comment type="catalytic activity">
    <reaction evidence="12">
        <text>1D-myo-inositol hexakisphosphate + H2O = 1D-myo-inositol 1,2,4,5,6-pentakisphosphate + phosphate</text>
        <dbReference type="Rhea" id="RHEA:16989"/>
        <dbReference type="ChEBI" id="CHEBI:15377"/>
        <dbReference type="ChEBI" id="CHEBI:43474"/>
        <dbReference type="ChEBI" id="CHEBI:57798"/>
        <dbReference type="ChEBI" id="CHEBI:58130"/>
        <dbReference type="EC" id="3.1.3.62"/>
    </reaction>
    <physiologicalReaction direction="left-to-right" evidence="12">
        <dbReference type="Rhea" id="RHEA:16990"/>
    </physiologicalReaction>
</comment>
<dbReference type="EC" id="3.1.3.62" evidence="4"/>
<dbReference type="GO" id="GO:0052745">
    <property type="term" value="F:inositol phosphate phosphatase activity"/>
    <property type="evidence" value="ECO:0007669"/>
    <property type="project" value="TreeGrafter"/>
</dbReference>
<keyword evidence="7 15" id="KW-0378">Hydrolase</keyword>
<dbReference type="Pfam" id="PF00328">
    <property type="entry name" value="His_Phos_2"/>
    <property type="match status" value="2"/>
</dbReference>
<dbReference type="Gene3D" id="3.40.50.1240">
    <property type="entry name" value="Phosphoglycerate mutase-like"/>
    <property type="match status" value="2"/>
</dbReference>
<evidence type="ECO:0000256" key="11">
    <source>
        <dbReference type="ARBA" id="ARBA00043671"/>
    </source>
</evidence>